<dbReference type="InterPro" id="IPR011032">
    <property type="entry name" value="GroES-like_sf"/>
</dbReference>
<dbReference type="Gene3D" id="3.90.180.10">
    <property type="entry name" value="Medium-chain alcohol dehydrogenases, catalytic domain"/>
    <property type="match status" value="1"/>
</dbReference>
<dbReference type="Gene3D" id="3.40.50.720">
    <property type="entry name" value="NAD(P)-binding Rossmann-like Domain"/>
    <property type="match status" value="1"/>
</dbReference>
<dbReference type="InterPro" id="IPR013149">
    <property type="entry name" value="ADH-like_C"/>
</dbReference>
<dbReference type="InterPro" id="IPR036291">
    <property type="entry name" value="NAD(P)-bd_dom_sf"/>
</dbReference>
<dbReference type="InterPro" id="IPR013154">
    <property type="entry name" value="ADH-like_N"/>
</dbReference>
<organism evidence="2 3">
    <name type="scientific">Botryotinia fuckeliana (strain BcDW1)</name>
    <name type="common">Noble rot fungus</name>
    <name type="synonym">Botrytis cinerea</name>
    <dbReference type="NCBI Taxonomy" id="1290391"/>
    <lineage>
        <taxon>Eukaryota</taxon>
        <taxon>Fungi</taxon>
        <taxon>Dikarya</taxon>
        <taxon>Ascomycota</taxon>
        <taxon>Pezizomycotina</taxon>
        <taxon>Leotiomycetes</taxon>
        <taxon>Helotiales</taxon>
        <taxon>Sclerotiniaceae</taxon>
        <taxon>Botrytis</taxon>
    </lineage>
</organism>
<dbReference type="STRING" id="1290391.M7UND7"/>
<proteinExistence type="predicted"/>
<dbReference type="Pfam" id="PF00107">
    <property type="entry name" value="ADH_zinc_N"/>
    <property type="match status" value="1"/>
</dbReference>
<dbReference type="SUPFAM" id="SSF51735">
    <property type="entry name" value="NAD(P)-binding Rossmann-fold domains"/>
    <property type="match status" value="1"/>
</dbReference>
<dbReference type="SMART" id="SM00829">
    <property type="entry name" value="PKS_ER"/>
    <property type="match status" value="1"/>
</dbReference>
<dbReference type="Pfam" id="PF08240">
    <property type="entry name" value="ADH_N"/>
    <property type="match status" value="1"/>
</dbReference>
<dbReference type="AlphaFoldDB" id="M7UND7"/>
<dbReference type="OrthoDB" id="9930022at2759"/>
<evidence type="ECO:0000313" key="2">
    <source>
        <dbReference type="EMBL" id="EMR88403.1"/>
    </source>
</evidence>
<dbReference type="Proteomes" id="UP000012045">
    <property type="component" value="Unassembled WGS sequence"/>
</dbReference>
<protein>
    <submittedName>
        <fullName evidence="2">Putative zinc-binding alcohol dehydrogenase protein</fullName>
    </submittedName>
</protein>
<evidence type="ECO:0000313" key="3">
    <source>
        <dbReference type="Proteomes" id="UP000012045"/>
    </source>
</evidence>
<dbReference type="CDD" id="cd08276">
    <property type="entry name" value="MDR7"/>
    <property type="match status" value="1"/>
</dbReference>
<dbReference type="EMBL" id="KB707787">
    <property type="protein sequence ID" value="EMR88403.1"/>
    <property type="molecule type" value="Genomic_DNA"/>
</dbReference>
<accession>M7UND7</accession>
<dbReference type="GO" id="GO:0016491">
    <property type="term" value="F:oxidoreductase activity"/>
    <property type="evidence" value="ECO:0007669"/>
    <property type="project" value="InterPro"/>
</dbReference>
<dbReference type="HOGENOM" id="CLU_026673_3_4_1"/>
<dbReference type="PANTHER" id="PTHR45033:SF2">
    <property type="entry name" value="ZINC-TYPE ALCOHOL DEHYDROGENASE-LIKE PROTEIN C1773.06C"/>
    <property type="match status" value="1"/>
</dbReference>
<reference evidence="3" key="1">
    <citation type="journal article" date="2013" name="Genome Announc.">
        <title>Draft genome sequence of Botrytis cinerea BcDW1, inoculum for noble rot of grape berries.</title>
        <authorList>
            <person name="Blanco-Ulate B."/>
            <person name="Allen G."/>
            <person name="Powell A.L."/>
            <person name="Cantu D."/>
        </authorList>
    </citation>
    <scope>NUCLEOTIDE SEQUENCE [LARGE SCALE GENOMIC DNA]</scope>
    <source>
        <strain evidence="3">BcDW1</strain>
    </source>
</reference>
<dbReference type="PANTHER" id="PTHR45033">
    <property type="match status" value="1"/>
</dbReference>
<evidence type="ECO:0000259" key="1">
    <source>
        <dbReference type="SMART" id="SM00829"/>
    </source>
</evidence>
<gene>
    <name evidence="2" type="ORF">BcDW1_3026</name>
</gene>
<dbReference type="SUPFAM" id="SSF50129">
    <property type="entry name" value="GroES-like"/>
    <property type="match status" value="1"/>
</dbReference>
<sequence>MAAVLPTTSKVWRVQGTDGFDSLHYNPEEAIAELSDNGVLVKFHAASLNYRDVSIPHGTFPFGFKKGVVPGSDGAGEVVAVGARVTRFQKGSKVVTQFNQKHIYGSLTSKSISTALGGDLDGVLRQYGTFSEEGLVPMPRSLDYMHASTLTGAGVTAWNALYGLKPVRPGDFVLTQGTGGVSLFAIQFAKAAGATVIATTSSPAKVQQLKDLGADHVINYREVTNWGEEAKKLTGLREGVDHVVEIGGGGTMAQSIKSIRIDGVISVIGWLSKADEKEPSFLETVSKVFTVRGLFVGSRAMFEEMVSSILFSLFSVPKPSICESCVDYLKNASIDATNLKPVIDRRVFKLEDLKEAYTYLKEQKHIGKVCITME</sequence>
<dbReference type="InterPro" id="IPR020843">
    <property type="entry name" value="ER"/>
</dbReference>
<dbReference type="InterPro" id="IPR052711">
    <property type="entry name" value="Zinc_ADH-like"/>
</dbReference>
<feature type="domain" description="Enoyl reductase (ER)" evidence="1">
    <location>
        <begin position="19"/>
        <end position="371"/>
    </location>
</feature>
<name>M7UND7_BOTF1</name>